<evidence type="ECO:0000256" key="5">
    <source>
        <dbReference type="ARBA" id="ARBA00023242"/>
    </source>
</evidence>
<comment type="subcellular location">
    <subcellularLocation>
        <location evidence="1">Nucleus</location>
    </subcellularLocation>
</comment>
<dbReference type="AlphaFoldDB" id="A0A834SQ24"/>
<dbReference type="PANTHER" id="PTHR33345:SF6">
    <property type="entry name" value="OS03G0747200 PROTEIN"/>
    <property type="match status" value="1"/>
</dbReference>
<keyword evidence="3" id="KW-0863">Zinc-finger</keyword>
<keyword evidence="11" id="KW-1185">Reference proteome</keyword>
<dbReference type="GO" id="GO:0005634">
    <property type="term" value="C:nucleus"/>
    <property type="evidence" value="ECO:0007669"/>
    <property type="project" value="UniProtKB-SubCell"/>
</dbReference>
<dbReference type="InterPro" id="IPR032881">
    <property type="entry name" value="Oberon-like_PHD"/>
</dbReference>
<dbReference type="InterPro" id="IPR055508">
    <property type="entry name" value="DUF7081"/>
</dbReference>
<feature type="domain" description="DUF7081" evidence="8">
    <location>
        <begin position="61"/>
        <end position="154"/>
    </location>
</feature>
<feature type="domain" description="Oberon-like PHD finger" evidence="7">
    <location>
        <begin position="203"/>
        <end position="335"/>
    </location>
</feature>
<evidence type="ECO:0000256" key="2">
    <source>
        <dbReference type="ARBA" id="ARBA00022723"/>
    </source>
</evidence>
<evidence type="ECO:0000259" key="8">
    <source>
        <dbReference type="Pfam" id="PF23299"/>
    </source>
</evidence>
<feature type="compositionally biased region" description="Polar residues" evidence="6">
    <location>
        <begin position="36"/>
        <end position="45"/>
    </location>
</feature>
<organism evidence="10 11">
    <name type="scientific">Senna tora</name>
    <dbReference type="NCBI Taxonomy" id="362788"/>
    <lineage>
        <taxon>Eukaryota</taxon>
        <taxon>Viridiplantae</taxon>
        <taxon>Streptophyta</taxon>
        <taxon>Embryophyta</taxon>
        <taxon>Tracheophyta</taxon>
        <taxon>Spermatophyta</taxon>
        <taxon>Magnoliopsida</taxon>
        <taxon>eudicotyledons</taxon>
        <taxon>Gunneridae</taxon>
        <taxon>Pentapetalae</taxon>
        <taxon>rosids</taxon>
        <taxon>fabids</taxon>
        <taxon>Fabales</taxon>
        <taxon>Fabaceae</taxon>
        <taxon>Caesalpinioideae</taxon>
        <taxon>Cassia clade</taxon>
        <taxon>Senna</taxon>
    </lineage>
</organism>
<keyword evidence="4" id="KW-0862">Zinc</keyword>
<name>A0A834SQ24_9FABA</name>
<dbReference type="GO" id="GO:0008270">
    <property type="term" value="F:zinc ion binding"/>
    <property type="evidence" value="ECO:0007669"/>
    <property type="project" value="UniProtKB-KW"/>
</dbReference>
<evidence type="ECO:0000256" key="4">
    <source>
        <dbReference type="ARBA" id="ARBA00022833"/>
    </source>
</evidence>
<sequence>MIRFVTSPKLSRKQKNENKGTRQAASHARKRESKLLKSNQMNAENSNKRTKMNTMMSEVTETSGEGLPYAPENWPKPGDVWGWRTGKRVTGTGHFLDRYLYAPIRLCGTEKPGSSRKQRICFPSKLSVERYIKTEFPDTDVDEFFAMFSWKIPAIVPAPSKGQLFTVLHWNLEPIAAVPLQQVPLSEPSATDFQSDSLGCKIKNKTCNSLILEEAEQNLPIMPCDICCAEPGFCRDCCCILCCKTIDSAHGGYSYIKCYKKTGNSFCGHVAHLECALRCYLAGTVGGSIGLNTEYHCRRCDGRTDLIPHVSKLLQTCKTIDSKCDIEKMLNLGACLLRDTKRATAKEMLSCIESACLKLKSGTHLENIWKVEDNVTAHSGGFSENRDAAVMEDVAHQQPLDVKTDSFSRLPKSLLLELEIDEVLQSLVKFQQLEYKIAEKSLHAQKDYIKDLYEQLNFEKSELHCGRQSSSGGLAHTVGKREEQVKQEVAKLEEMKKVANGFGKTPKYILKEHFGLEIED</sequence>
<protein>
    <submittedName>
        <fullName evidence="10">Protein OBERON 1 isoform X2</fullName>
    </submittedName>
</protein>
<keyword evidence="5" id="KW-0539">Nucleus</keyword>
<keyword evidence="2" id="KW-0479">Metal-binding</keyword>
<feature type="region of interest" description="Disordered" evidence="6">
    <location>
        <begin position="1"/>
        <end position="53"/>
    </location>
</feature>
<evidence type="ECO:0000256" key="6">
    <source>
        <dbReference type="SAM" id="MobiDB-lite"/>
    </source>
</evidence>
<comment type="caution">
    <text evidence="10">The sequence shown here is derived from an EMBL/GenBank/DDBJ whole genome shotgun (WGS) entry which is preliminary data.</text>
</comment>
<evidence type="ECO:0000256" key="1">
    <source>
        <dbReference type="ARBA" id="ARBA00004123"/>
    </source>
</evidence>
<dbReference type="EMBL" id="JAAIUW010000012">
    <property type="protein sequence ID" value="KAF7806865.1"/>
    <property type="molecule type" value="Genomic_DNA"/>
</dbReference>
<evidence type="ECO:0000256" key="3">
    <source>
        <dbReference type="ARBA" id="ARBA00022771"/>
    </source>
</evidence>
<proteinExistence type="predicted"/>
<feature type="domain" description="DUF7615" evidence="9">
    <location>
        <begin position="412"/>
        <end position="513"/>
    </location>
</feature>
<evidence type="ECO:0000313" key="11">
    <source>
        <dbReference type="Proteomes" id="UP000634136"/>
    </source>
</evidence>
<evidence type="ECO:0000313" key="10">
    <source>
        <dbReference type="EMBL" id="KAF7806865.1"/>
    </source>
</evidence>
<dbReference type="Pfam" id="PF23299">
    <property type="entry name" value="DUF7081"/>
    <property type="match status" value="1"/>
</dbReference>
<gene>
    <name evidence="10" type="ORF">G2W53_039026</name>
</gene>
<dbReference type="OrthoDB" id="1852608at2759"/>
<dbReference type="Pfam" id="PF24590">
    <property type="entry name" value="DUF7615"/>
    <property type="match status" value="1"/>
</dbReference>
<dbReference type="PANTHER" id="PTHR33345">
    <property type="entry name" value="ADAPTER PROTEIN, PUTATIVE-RELATED"/>
    <property type="match status" value="1"/>
</dbReference>
<dbReference type="Proteomes" id="UP000634136">
    <property type="component" value="Unassembled WGS sequence"/>
</dbReference>
<dbReference type="InterPro" id="IPR056034">
    <property type="entry name" value="DUF7615"/>
</dbReference>
<evidence type="ECO:0000259" key="9">
    <source>
        <dbReference type="Pfam" id="PF24590"/>
    </source>
</evidence>
<dbReference type="Pfam" id="PF07227">
    <property type="entry name" value="PHD_Oberon"/>
    <property type="match status" value="1"/>
</dbReference>
<evidence type="ECO:0000259" key="7">
    <source>
        <dbReference type="Pfam" id="PF07227"/>
    </source>
</evidence>
<reference evidence="10" key="1">
    <citation type="submission" date="2020-09" db="EMBL/GenBank/DDBJ databases">
        <title>Genome-Enabled Discovery of Anthraquinone Biosynthesis in Senna tora.</title>
        <authorList>
            <person name="Kang S.-H."/>
            <person name="Pandey R.P."/>
            <person name="Lee C.-M."/>
            <person name="Sim J.-S."/>
            <person name="Jeong J.-T."/>
            <person name="Choi B.-S."/>
            <person name="Jung M."/>
            <person name="Ginzburg D."/>
            <person name="Zhao K."/>
            <person name="Won S.Y."/>
            <person name="Oh T.-J."/>
            <person name="Yu Y."/>
            <person name="Kim N.-H."/>
            <person name="Lee O.R."/>
            <person name="Lee T.-H."/>
            <person name="Bashyal P."/>
            <person name="Kim T.-S."/>
            <person name="Lee W.-H."/>
            <person name="Kawkins C."/>
            <person name="Kim C.-K."/>
            <person name="Kim J.S."/>
            <person name="Ahn B.O."/>
            <person name="Rhee S.Y."/>
            <person name="Sohng J.K."/>
        </authorList>
    </citation>
    <scope>NUCLEOTIDE SEQUENCE</scope>
    <source>
        <tissue evidence="10">Leaf</tissue>
    </source>
</reference>
<accession>A0A834SQ24</accession>